<accession>A0A8D8MAR5</accession>
<keyword evidence="1" id="KW-1133">Transmembrane helix</keyword>
<organism evidence="2">
    <name type="scientific">Cacopsylla melanoneura</name>
    <dbReference type="NCBI Taxonomy" id="428564"/>
    <lineage>
        <taxon>Eukaryota</taxon>
        <taxon>Metazoa</taxon>
        <taxon>Ecdysozoa</taxon>
        <taxon>Arthropoda</taxon>
        <taxon>Hexapoda</taxon>
        <taxon>Insecta</taxon>
        <taxon>Pterygota</taxon>
        <taxon>Neoptera</taxon>
        <taxon>Paraneoptera</taxon>
        <taxon>Hemiptera</taxon>
        <taxon>Sternorrhyncha</taxon>
        <taxon>Psylloidea</taxon>
        <taxon>Psyllidae</taxon>
        <taxon>Psyllinae</taxon>
        <taxon>Cacopsylla</taxon>
    </lineage>
</organism>
<reference evidence="2" key="1">
    <citation type="submission" date="2021-05" db="EMBL/GenBank/DDBJ databases">
        <authorList>
            <person name="Alioto T."/>
            <person name="Alioto T."/>
            <person name="Gomez Garrido J."/>
        </authorList>
    </citation>
    <scope>NUCLEOTIDE SEQUENCE</scope>
</reference>
<keyword evidence="1" id="KW-0472">Membrane</keyword>
<evidence type="ECO:0000256" key="1">
    <source>
        <dbReference type="SAM" id="Phobius"/>
    </source>
</evidence>
<keyword evidence="1" id="KW-0812">Transmembrane</keyword>
<protein>
    <submittedName>
        <fullName evidence="2">Uncharacterized protein</fullName>
    </submittedName>
</protein>
<name>A0A8D8MAR5_9HEMI</name>
<feature type="transmembrane region" description="Helical" evidence="1">
    <location>
        <begin position="21"/>
        <end position="39"/>
    </location>
</feature>
<dbReference type="AlphaFoldDB" id="A0A8D8MAR5"/>
<evidence type="ECO:0000313" key="2">
    <source>
        <dbReference type="EMBL" id="CAG6620988.1"/>
    </source>
</evidence>
<dbReference type="EMBL" id="HBUF01049014">
    <property type="protein sequence ID" value="CAG6620988.1"/>
    <property type="molecule type" value="Transcribed_RNA"/>
</dbReference>
<feature type="transmembrane region" description="Helical" evidence="1">
    <location>
        <begin position="51"/>
        <end position="69"/>
    </location>
</feature>
<sequence length="110" mass="13154">MKKVLNYFTLKPIIVQPFVRIEISYIFVFFFILLEFALIEKITFVKPNFFQIIFIISFLENFLTILTILESKAHYCPLSLHSRVSFNLYKSSLMIWPLISKESLMYTKIE</sequence>
<proteinExistence type="predicted"/>